<organism evidence="1">
    <name type="scientific">Ganoderma boninense</name>
    <dbReference type="NCBI Taxonomy" id="34458"/>
    <lineage>
        <taxon>Eukaryota</taxon>
        <taxon>Fungi</taxon>
        <taxon>Dikarya</taxon>
        <taxon>Basidiomycota</taxon>
        <taxon>Agaricomycotina</taxon>
        <taxon>Agaricomycetes</taxon>
        <taxon>Polyporales</taxon>
        <taxon>Polyporaceae</taxon>
        <taxon>Ganoderma</taxon>
    </lineage>
</organism>
<reference evidence="1" key="1">
    <citation type="submission" date="2019-10" db="EMBL/GenBank/DDBJ databases">
        <authorList>
            <person name="Nor Muhammad N."/>
        </authorList>
    </citation>
    <scope>NUCLEOTIDE SEQUENCE</scope>
</reference>
<dbReference type="InterPro" id="IPR036188">
    <property type="entry name" value="FAD/NAD-bd_sf"/>
</dbReference>
<dbReference type="AlphaFoldDB" id="A0A5K1K2H7"/>
<proteinExistence type="predicted"/>
<sequence>MGGQGMNLGIRDAIKLAPAVAEFVRAATSSPDTLTAEFEKPLAEWAVERRGKALTVIGLVKQLQGMISMPNERQYALGFIPYNAAWIRDTLMGFATKFEFVKANGAYREYVAL</sequence>
<name>A0A5K1K2H7_9APHY</name>
<gene>
    <name evidence="1" type="primary">Q59SR6</name>
</gene>
<dbReference type="EMBL" id="LR727158">
    <property type="protein sequence ID" value="VWO98759.1"/>
    <property type="molecule type" value="Genomic_DNA"/>
</dbReference>
<protein>
    <submittedName>
        <fullName evidence="1">Increased rDNA silencing protein 4</fullName>
    </submittedName>
</protein>
<accession>A0A5K1K2H7</accession>
<evidence type="ECO:0000313" key="1">
    <source>
        <dbReference type="EMBL" id="VWO98759.1"/>
    </source>
</evidence>
<dbReference type="Gene3D" id="3.50.50.60">
    <property type="entry name" value="FAD/NAD(P)-binding domain"/>
    <property type="match status" value="1"/>
</dbReference>